<evidence type="ECO:0000256" key="1">
    <source>
        <dbReference type="SAM" id="SignalP"/>
    </source>
</evidence>
<evidence type="ECO:0000313" key="2">
    <source>
        <dbReference type="EMBL" id="GAK76970.1"/>
    </source>
</evidence>
<dbReference type="EMBL" id="BBLG01000006">
    <property type="protein sequence ID" value="GAK76970.1"/>
    <property type="molecule type" value="Genomic_DNA"/>
</dbReference>
<dbReference type="InterPro" id="IPR046495">
    <property type="entry name" value="DUF6588"/>
</dbReference>
<gene>
    <name evidence="2" type="ORF">JCM19296_2574</name>
</gene>
<reference evidence="2 3" key="1">
    <citation type="journal article" date="2014" name="Genome Announc.">
        <title>Draft Genome Sequences of Marine Flavobacterium Nonlabens Strains NR17, NR24, NR27, NR32, NR33, and Ara13.</title>
        <authorList>
            <person name="Nakanishi M."/>
            <person name="Meirelles P."/>
            <person name="Suzuki R."/>
            <person name="Takatani N."/>
            <person name="Mino S."/>
            <person name="Suda W."/>
            <person name="Oshima K."/>
            <person name="Hattori M."/>
            <person name="Ohkuma M."/>
            <person name="Hosokawa M."/>
            <person name="Miyashita K."/>
            <person name="Thompson F.L."/>
            <person name="Niwa A."/>
            <person name="Sawabe T."/>
            <person name="Sawabe T."/>
        </authorList>
    </citation>
    <scope>NUCLEOTIDE SEQUENCE [LARGE SCALE GENOMIC DNA]</scope>
    <source>
        <strain evidence="3">JCM19296</strain>
    </source>
</reference>
<name>A0A081DDH4_NONUL</name>
<protein>
    <submittedName>
        <fullName evidence="2">Uncharacterized protein</fullName>
    </submittedName>
</protein>
<accession>A0A081DDH4</accession>
<sequence>MIGMKKFFLLLSVLLGSIITTAQDGFSDILAAGVEAGERYSNSYMAPAGEALSFNLSSGWYDDARVLKPGKFKIQVKAHGTFAPDSKKNFLLDPAEYEAIIQDSYDNTNNPPANIEVSFGDGSTAPRSIATALGENAMAQQLIIRSREATSGILLQEDVINLPNGLGNEGLDLVPTAFLQAGVGLGAGLELKARLVPKITFEEAETSLYGGVGLQWEFTKLLQPSDDSTLPIAASFLAGYTRLDASYDFEDGVVVDGANQSIETQISSLNLSAIVSTNYKVLNFYGGLNYNRGTTQTDLLGTYTFASNTVIFPIAATVEDPISVDTDINGFLGTAGVKLTLGAFNINADYTFGEYSTATASVFFRI</sequence>
<feature type="chain" id="PRO_5001756591" evidence="1">
    <location>
        <begin position="23"/>
        <end position="366"/>
    </location>
</feature>
<evidence type="ECO:0000313" key="3">
    <source>
        <dbReference type="Proteomes" id="UP000028980"/>
    </source>
</evidence>
<keyword evidence="1" id="KW-0732">Signal</keyword>
<feature type="signal peptide" evidence="1">
    <location>
        <begin position="1"/>
        <end position="22"/>
    </location>
</feature>
<dbReference type="Pfam" id="PF20230">
    <property type="entry name" value="DUF6588"/>
    <property type="match status" value="1"/>
</dbReference>
<organism evidence="2 3">
    <name type="scientific">Nonlabens ulvanivorans</name>
    <name type="common">Persicivirga ulvanivorans</name>
    <dbReference type="NCBI Taxonomy" id="906888"/>
    <lineage>
        <taxon>Bacteria</taxon>
        <taxon>Pseudomonadati</taxon>
        <taxon>Bacteroidota</taxon>
        <taxon>Flavobacteriia</taxon>
        <taxon>Flavobacteriales</taxon>
        <taxon>Flavobacteriaceae</taxon>
        <taxon>Nonlabens</taxon>
    </lineage>
</organism>
<comment type="caution">
    <text evidence="2">The sequence shown here is derived from an EMBL/GenBank/DDBJ whole genome shotgun (WGS) entry which is preliminary data.</text>
</comment>
<proteinExistence type="predicted"/>
<dbReference type="AlphaFoldDB" id="A0A081DDH4"/>
<dbReference type="Proteomes" id="UP000028980">
    <property type="component" value="Unassembled WGS sequence"/>
</dbReference>